<dbReference type="Gene3D" id="2.60.40.10">
    <property type="entry name" value="Immunoglobulins"/>
    <property type="match status" value="1"/>
</dbReference>
<gene>
    <name evidence="2" type="ORF">ACFO4O_04385</name>
</gene>
<keyword evidence="3" id="KW-1185">Reference proteome</keyword>
<organism evidence="2 3">
    <name type="scientific">Glaciecola siphonariae</name>
    <dbReference type="NCBI Taxonomy" id="521012"/>
    <lineage>
        <taxon>Bacteria</taxon>
        <taxon>Pseudomonadati</taxon>
        <taxon>Pseudomonadota</taxon>
        <taxon>Gammaproteobacteria</taxon>
        <taxon>Alteromonadales</taxon>
        <taxon>Alteromonadaceae</taxon>
        <taxon>Glaciecola</taxon>
    </lineage>
</organism>
<dbReference type="RefSeq" id="WP_382406144.1">
    <property type="nucleotide sequence ID" value="NZ_JBHSGU010000002.1"/>
</dbReference>
<dbReference type="Proteomes" id="UP001595897">
    <property type="component" value="Unassembled WGS sequence"/>
</dbReference>
<accession>A0ABV9LSD6</accession>
<feature type="compositionally biased region" description="Pro residues" evidence="1">
    <location>
        <begin position="634"/>
        <end position="672"/>
    </location>
</feature>
<feature type="region of interest" description="Disordered" evidence="1">
    <location>
        <begin position="632"/>
        <end position="679"/>
    </location>
</feature>
<evidence type="ECO:0000313" key="2">
    <source>
        <dbReference type="EMBL" id="MFC4699396.1"/>
    </source>
</evidence>
<dbReference type="InterPro" id="IPR013783">
    <property type="entry name" value="Ig-like_fold"/>
</dbReference>
<evidence type="ECO:0000313" key="3">
    <source>
        <dbReference type="Proteomes" id="UP001595897"/>
    </source>
</evidence>
<reference evidence="3" key="1">
    <citation type="journal article" date="2019" name="Int. J. Syst. Evol. Microbiol.">
        <title>The Global Catalogue of Microorganisms (GCM) 10K type strain sequencing project: providing services to taxonomists for standard genome sequencing and annotation.</title>
        <authorList>
            <consortium name="The Broad Institute Genomics Platform"/>
            <consortium name="The Broad Institute Genome Sequencing Center for Infectious Disease"/>
            <person name="Wu L."/>
            <person name="Ma J."/>
        </authorList>
    </citation>
    <scope>NUCLEOTIDE SEQUENCE [LARGE SCALE GENOMIC DNA]</scope>
    <source>
        <strain evidence="3">KACC 12507</strain>
    </source>
</reference>
<protein>
    <submittedName>
        <fullName evidence="2">Uncharacterized protein</fullName>
    </submittedName>
</protein>
<proteinExistence type="predicted"/>
<comment type="caution">
    <text evidence="2">The sequence shown here is derived from an EMBL/GenBank/DDBJ whole genome shotgun (WGS) entry which is preliminary data.</text>
</comment>
<dbReference type="EMBL" id="JBHSGU010000002">
    <property type="protein sequence ID" value="MFC4699396.1"/>
    <property type="molecule type" value="Genomic_DNA"/>
</dbReference>
<name>A0ABV9LSD6_9ALTE</name>
<evidence type="ECO:0000256" key="1">
    <source>
        <dbReference type="SAM" id="MobiDB-lite"/>
    </source>
</evidence>
<sequence>MNNPKIDISAMPDRLPDMKAGELVVLDPREIIKTEDGLQSARWFLNPQLPSNSVKVEMERINGRGLWTVWAFTAPALLEDKELVFDFEAQSKPDENKKKHIAKKQIRVLIKAGENSVVAKTNNFQNVKEGQSLTLTANGSSSPNGKLVSYHWQQTEGPQIPNFDAYGKELNVTVPSFDDVKIYTQDRAYGVPISTPTDVHIPHGLQNLFDIEYLGAFTANDAEGDATVDFGSQRIGLSQDGESLFITGAKESIAELKIPEAFGFEADIADVPKAEVIQEFESFRKRSSIEGNNRVRIVNSMLEYNSSLIVSSEIAYDTQNSRYNLERVIDSSNLGQGYADFIKLEGRTYPSGWMCEIADDMKDELGATHLSGNASNSSIDNRHSIGPSLLTWNADDVLRAPVDTDVPSTPLMIFTIRNQMDAGANDKEPIPANPVWSLMSRAHFGFIVPNTRKYVCFGAHAGLQGGNGYKIYQEVGGTQDSGGRTYLKEDTYPYFWVFDMDEILNAENVHDVRPETYGKWRVPYWEGEDTFFVGGAWDKNTNTLYLSLKDGGITRKNQRRPAILAFNFEPKKPNSQKAVVPRRLTFECTVTDEMGYKAKTQSSVYLEGQAKFDLPTMAPLPAIPVWGDDAVEPLPTPEPVEPPTPPAPIEPIDPPTEPIEPPVIEPTPPKEPVTPDLPETININIIGTITVRFEE</sequence>